<reference evidence="6 7" key="1">
    <citation type="submission" date="2019-12" db="EMBL/GenBank/DDBJ databases">
        <title>Genomic-based taxomic classification of the family Erythrobacteraceae.</title>
        <authorList>
            <person name="Xu L."/>
        </authorList>
    </citation>
    <scope>NUCLEOTIDE SEQUENCE [LARGE SCALE GENOMIC DNA]</scope>
    <source>
        <strain evidence="6 7">JCM 16339</strain>
    </source>
</reference>
<evidence type="ECO:0000256" key="1">
    <source>
        <dbReference type="ARBA" id="ARBA00004442"/>
    </source>
</evidence>
<evidence type="ECO:0000259" key="5">
    <source>
        <dbReference type="PROSITE" id="PS51123"/>
    </source>
</evidence>
<dbReference type="SUPFAM" id="SSF103088">
    <property type="entry name" value="OmpA-like"/>
    <property type="match status" value="1"/>
</dbReference>
<dbReference type="InterPro" id="IPR036737">
    <property type="entry name" value="OmpA-like_sf"/>
</dbReference>
<dbReference type="InterPro" id="IPR050330">
    <property type="entry name" value="Bact_OuterMem_StrucFunc"/>
</dbReference>
<dbReference type="Pfam" id="PF00691">
    <property type="entry name" value="OmpA"/>
    <property type="match status" value="1"/>
</dbReference>
<feature type="compositionally biased region" description="Low complexity" evidence="4">
    <location>
        <begin position="39"/>
        <end position="50"/>
    </location>
</feature>
<comment type="caution">
    <text evidence="6">The sequence shown here is derived from an EMBL/GenBank/DDBJ whole genome shotgun (WGS) entry which is preliminary data.</text>
</comment>
<dbReference type="OrthoDB" id="9814546at2"/>
<dbReference type="EMBL" id="WTYY01000003">
    <property type="protein sequence ID" value="MXO88691.1"/>
    <property type="molecule type" value="Genomic_DNA"/>
</dbReference>
<evidence type="ECO:0000256" key="2">
    <source>
        <dbReference type="ARBA" id="ARBA00023136"/>
    </source>
</evidence>
<organism evidence="6 7">
    <name type="scientific">Alteraurantiacibacter aestuarii</name>
    <dbReference type="NCBI Taxonomy" id="650004"/>
    <lineage>
        <taxon>Bacteria</taxon>
        <taxon>Pseudomonadati</taxon>
        <taxon>Pseudomonadota</taxon>
        <taxon>Alphaproteobacteria</taxon>
        <taxon>Sphingomonadales</taxon>
        <taxon>Erythrobacteraceae</taxon>
        <taxon>Alteraurantiacibacter</taxon>
    </lineage>
</organism>
<evidence type="ECO:0000313" key="7">
    <source>
        <dbReference type="Proteomes" id="UP000435243"/>
    </source>
</evidence>
<evidence type="ECO:0000256" key="4">
    <source>
        <dbReference type="SAM" id="MobiDB-lite"/>
    </source>
</evidence>
<dbReference type="PANTHER" id="PTHR30329:SF20">
    <property type="entry name" value="EXPORTED PROTEIN"/>
    <property type="match status" value="1"/>
</dbReference>
<feature type="region of interest" description="Disordered" evidence="4">
    <location>
        <begin position="163"/>
        <end position="201"/>
    </location>
</feature>
<sequence length="201" mass="21045">MDITPGKLIMISAAALLVSACELRQEGGGEPEPATSGQPADPAPTSTATTVMEETPAASIIRDDARREELATPVEALKVTVPLGNSGNELGADAQQVLREVLESDALREGWPVILRGHTDSSGNDSANLRASRSRAEAVAAWLVERGVDDERITVIAFGEQNPIAPNALPNGMPDEAGRARNRRVEIEIAPETGPAPSSAP</sequence>
<dbReference type="GO" id="GO:0009279">
    <property type="term" value="C:cell outer membrane"/>
    <property type="evidence" value="ECO:0007669"/>
    <property type="project" value="UniProtKB-SubCell"/>
</dbReference>
<evidence type="ECO:0000313" key="6">
    <source>
        <dbReference type="EMBL" id="MXO88691.1"/>
    </source>
</evidence>
<feature type="region of interest" description="Disordered" evidence="4">
    <location>
        <begin position="24"/>
        <end position="54"/>
    </location>
</feature>
<protein>
    <submittedName>
        <fullName evidence="6">OmpA family protein</fullName>
    </submittedName>
</protein>
<dbReference type="PROSITE" id="PS51123">
    <property type="entry name" value="OMPA_2"/>
    <property type="match status" value="1"/>
</dbReference>
<feature type="compositionally biased region" description="Basic and acidic residues" evidence="4">
    <location>
        <begin position="176"/>
        <end position="187"/>
    </location>
</feature>
<feature type="domain" description="OmpA-like" evidence="5">
    <location>
        <begin position="70"/>
        <end position="193"/>
    </location>
</feature>
<name>A0A844ZJQ6_9SPHN</name>
<dbReference type="RefSeq" id="WP_160590944.1">
    <property type="nucleotide sequence ID" value="NZ_BAAAFP010000001.1"/>
</dbReference>
<dbReference type="PRINTS" id="PR01021">
    <property type="entry name" value="OMPADOMAIN"/>
</dbReference>
<comment type="subcellular location">
    <subcellularLocation>
        <location evidence="1">Cell outer membrane</location>
    </subcellularLocation>
</comment>
<evidence type="ECO:0000256" key="3">
    <source>
        <dbReference type="PROSITE-ProRule" id="PRU00473"/>
    </source>
</evidence>
<dbReference type="Gene3D" id="3.30.1330.60">
    <property type="entry name" value="OmpA-like domain"/>
    <property type="match status" value="1"/>
</dbReference>
<dbReference type="AlphaFoldDB" id="A0A844ZJQ6"/>
<gene>
    <name evidence="6" type="ORF">GRI32_08045</name>
</gene>
<dbReference type="PROSITE" id="PS51257">
    <property type="entry name" value="PROKAR_LIPOPROTEIN"/>
    <property type="match status" value="1"/>
</dbReference>
<dbReference type="PANTHER" id="PTHR30329">
    <property type="entry name" value="STATOR ELEMENT OF FLAGELLAR MOTOR COMPLEX"/>
    <property type="match status" value="1"/>
</dbReference>
<accession>A0A844ZJQ6</accession>
<dbReference type="Proteomes" id="UP000435243">
    <property type="component" value="Unassembled WGS sequence"/>
</dbReference>
<dbReference type="InterPro" id="IPR006664">
    <property type="entry name" value="OMP_bac"/>
</dbReference>
<keyword evidence="2 3" id="KW-0472">Membrane</keyword>
<dbReference type="InterPro" id="IPR006665">
    <property type="entry name" value="OmpA-like"/>
</dbReference>
<keyword evidence="7" id="KW-1185">Reference proteome</keyword>
<proteinExistence type="predicted"/>
<dbReference type="CDD" id="cd07185">
    <property type="entry name" value="OmpA_C-like"/>
    <property type="match status" value="1"/>
</dbReference>